<dbReference type="PANTHER" id="PTHR42834:SF1">
    <property type="entry name" value="ENDONUCLEASE_EXONUCLEASE_PHOSPHATASE FAMILY PROTEIN (AFU_ORTHOLOGUE AFUA_3G09210)"/>
    <property type="match status" value="1"/>
</dbReference>
<evidence type="ECO:0000313" key="3">
    <source>
        <dbReference type="EMBL" id="MBW8484156.1"/>
    </source>
</evidence>
<dbReference type="GO" id="GO:0004519">
    <property type="term" value="F:endonuclease activity"/>
    <property type="evidence" value="ECO:0007669"/>
    <property type="project" value="UniProtKB-KW"/>
</dbReference>
<dbReference type="CDD" id="cd10283">
    <property type="entry name" value="MnuA_DNase1-like"/>
    <property type="match status" value="1"/>
</dbReference>
<dbReference type="NCBIfam" id="NF033681">
    <property type="entry name" value="ExeM_NucH_DNase"/>
    <property type="match status" value="1"/>
</dbReference>
<dbReference type="InterPro" id="IPR036691">
    <property type="entry name" value="Endo/exonu/phosph_ase_sf"/>
</dbReference>
<feature type="domain" description="Endonuclease/exonuclease/phosphatase" evidence="2">
    <location>
        <begin position="296"/>
        <end position="560"/>
    </location>
</feature>
<dbReference type="EMBL" id="JAIBOA010000010">
    <property type="protein sequence ID" value="MBW8484156.1"/>
    <property type="molecule type" value="Genomic_DNA"/>
</dbReference>
<feature type="signal peptide" evidence="1">
    <location>
        <begin position="1"/>
        <end position="28"/>
    </location>
</feature>
<sequence>MRRSAAATFAAVLSAGLLTAAGTTAARADDPAPCETPATHQIAEVQGAGDASPLAGQTVRVEGVVTGDFHGADQLKGFFVQDPTPDADPATSDGVFVYSTKAVKAGDRVLVTGKVTEYNGLTELSPATAVDVCGTGTVEPARVTLPLPKGVTAERYEGVLVRYPQRLTVSETYDLGRYGELTLSAGGRLFQPTDRRHKGTEADAEAANAARTLLIDDGSNVQNPATVPYSSPQVVRSGDSTRGLTGVLTYGFGTYLLEPTPLPAFDRTNPRPAKPRNVGGDVKVGSFNTLNWFTTLNQRGANTAAEQERQLAKLVAAVKGLNPDVAGLMEVENNGDTAIKALVDKLNEAVGAGTYTWVTGPNPGTDAIHVALIYKPAKVRPVGAAGSSDVAVFERPPLVQTFQPVRGGKRFTVIVNHFKSKGCTGATGADTDQKDGQSCFNARRVAQANAIVDLARTVENPLVLGDLNAYGEEDPIKTLEAGGLVEQAKRFIPARDRYSYVFDGLAGELDHVLAGKALSKRVTGTTIWHINADEATFLDYNTEYNQPQYYAPDPYRSSDHDPALIGLDLR</sequence>
<dbReference type="CDD" id="cd04486">
    <property type="entry name" value="YhcR_OBF_like"/>
    <property type="match status" value="1"/>
</dbReference>
<evidence type="ECO:0000256" key="1">
    <source>
        <dbReference type="SAM" id="SignalP"/>
    </source>
</evidence>
<dbReference type="Proteomes" id="UP000774570">
    <property type="component" value="Unassembled WGS sequence"/>
</dbReference>
<evidence type="ECO:0000259" key="2">
    <source>
        <dbReference type="Pfam" id="PF03372"/>
    </source>
</evidence>
<dbReference type="InterPro" id="IPR005135">
    <property type="entry name" value="Endo/exonuclease/phosphatase"/>
</dbReference>
<dbReference type="SUPFAM" id="SSF56219">
    <property type="entry name" value="DNase I-like"/>
    <property type="match status" value="1"/>
</dbReference>
<keyword evidence="1" id="KW-0732">Signal</keyword>
<evidence type="ECO:0000313" key="4">
    <source>
        <dbReference type="Proteomes" id="UP000774570"/>
    </source>
</evidence>
<feature type="chain" id="PRO_5045129104" evidence="1">
    <location>
        <begin position="29"/>
        <end position="570"/>
    </location>
</feature>
<organism evidence="3 4">
    <name type="scientific">Actinomadura parmotrematis</name>
    <dbReference type="NCBI Taxonomy" id="2864039"/>
    <lineage>
        <taxon>Bacteria</taxon>
        <taxon>Bacillati</taxon>
        <taxon>Actinomycetota</taxon>
        <taxon>Actinomycetes</taxon>
        <taxon>Streptosporangiales</taxon>
        <taxon>Thermomonosporaceae</taxon>
        <taxon>Actinomadura</taxon>
    </lineage>
</organism>
<name>A0ABS7FV00_9ACTN</name>
<keyword evidence="3" id="KW-0255">Endonuclease</keyword>
<dbReference type="PANTHER" id="PTHR42834">
    <property type="entry name" value="ENDONUCLEASE/EXONUCLEASE/PHOSPHATASE FAMILY PROTEIN (AFU_ORTHOLOGUE AFUA_3G09210)"/>
    <property type="match status" value="1"/>
</dbReference>
<keyword evidence="3" id="KW-0378">Hydrolase</keyword>
<dbReference type="InterPro" id="IPR047971">
    <property type="entry name" value="ExeM-like"/>
</dbReference>
<proteinExistence type="predicted"/>
<accession>A0ABS7FV00</accession>
<comment type="caution">
    <text evidence="3">The sequence shown here is derived from an EMBL/GenBank/DDBJ whole genome shotgun (WGS) entry which is preliminary data.</text>
</comment>
<gene>
    <name evidence="3" type="ORF">K1Y72_17360</name>
</gene>
<keyword evidence="4" id="KW-1185">Reference proteome</keyword>
<reference evidence="3 4" key="1">
    <citation type="submission" date="2021-07" db="EMBL/GenBank/DDBJ databases">
        <title>Actinomadura sp. PM05-2 isolated from lichen.</title>
        <authorList>
            <person name="Somphong A."/>
            <person name="Phongsopitanun W."/>
            <person name="Tanasupawat S."/>
            <person name="Peongsungnone V."/>
        </authorList>
    </citation>
    <scope>NUCLEOTIDE SEQUENCE [LARGE SCALE GENOMIC DNA]</scope>
    <source>
        <strain evidence="3 4">PM05-2</strain>
    </source>
</reference>
<dbReference type="RefSeq" id="WP_220167386.1">
    <property type="nucleotide sequence ID" value="NZ_JAIBOA010000010.1"/>
</dbReference>
<keyword evidence="3" id="KW-0540">Nuclease</keyword>
<protein>
    <submittedName>
        <fullName evidence="3">ExeM/NucH family extracellular endonuclease</fullName>
    </submittedName>
</protein>
<dbReference type="Gene3D" id="3.60.10.10">
    <property type="entry name" value="Endonuclease/exonuclease/phosphatase"/>
    <property type="match status" value="1"/>
</dbReference>
<dbReference type="Pfam" id="PF03372">
    <property type="entry name" value="Exo_endo_phos"/>
    <property type="match status" value="1"/>
</dbReference>